<dbReference type="AlphaFoldDB" id="A0A4Q7WQ41"/>
<dbReference type="EMBL" id="SHKR01000015">
    <property type="protein sequence ID" value="RZU11319.1"/>
    <property type="molecule type" value="Genomic_DNA"/>
</dbReference>
<dbReference type="Proteomes" id="UP000292027">
    <property type="component" value="Unassembled WGS sequence"/>
</dbReference>
<dbReference type="InterPro" id="IPR052025">
    <property type="entry name" value="Xyloglucanase_GH74"/>
</dbReference>
<evidence type="ECO:0000313" key="2">
    <source>
        <dbReference type="EMBL" id="RZU11319.1"/>
    </source>
</evidence>
<feature type="region of interest" description="Disordered" evidence="1">
    <location>
        <begin position="617"/>
        <end position="647"/>
    </location>
</feature>
<name>A0A4Q7WQ41_9ACTN</name>
<accession>A0A4Q7WQ41</accession>
<sequence length="820" mass="87472">MTTSNEGLADRGLTIEQVRTLRQTRGLSSAGIQAIPESALARALRRLEYPDMPRARELFRRNQARDERGLFPTHALLGAARQLDSIRLRRAERAAVAGVPTGTTVAPQRLGMHPAPTAGLARPNWVSIGPGNIGGRTRSLVFHPQEPDTIWAASAGGGLWRTDDAGQTWQPVDDLMANLAVTSVAIDPTDPDVLYAGTGEGFFNVDAIRGAGLFRTVDGVTWSQLPATLGAPFATVNRIALNATGEVLLAAGTGGLSRSADAGRTAWTKVLTAQIADVKCHPTDPDKAVAGSLRGGTAWLTADGGQTWTEAEHDTPWEGRVELAYATADPEVVYASVDIRNGEIWRSTDGGASFTARTSLNADGDPASYLGDQGWYGNVIWAGDPEDSDLVVVGGVDLWRSTDGGDTVNEMSTWWSRESAHADQHAIASHPNFDGQSNSTVLFGNDGGVYRAPDIRTVGDDPDLPKVNGWQNLNNDYGVTQFYSGAVNSEGTIIGGAQDNGTLAFHPPNGADKWIEIFGGDGGFCAADPQDPDIFYGEYVFLNIHRNLDGATSDDTTGDRYISGQFWDAVNERWDFKPAPFTIADAKTQRAAFIAPFTLDPNDSDRMLAGGESLWRTNDVKAPNTPTSGPKWTRIKPPSASPGSPRPFNAISAISIAPGDSDRVWVGYEDGQVWHSDDGTDPAPLWQRVDGVGAAPLVTGRFCTQIALPAGQPDVVLATFGGYVANNVWRSDDGGTTWRSIGAGLPGAPVRAITVHPRRQDFLYLGTELGLFASDDGGTSWSATNEGPTSCSVEDLIWSDETLICVTHGRGMFTIDLSGV</sequence>
<dbReference type="OrthoDB" id="9764804at2"/>
<evidence type="ECO:0000256" key="1">
    <source>
        <dbReference type="SAM" id="MobiDB-lite"/>
    </source>
</evidence>
<comment type="caution">
    <text evidence="2">The sequence shown here is derived from an EMBL/GenBank/DDBJ whole genome shotgun (WGS) entry which is preliminary data.</text>
</comment>
<dbReference type="PANTHER" id="PTHR43739:SF5">
    <property type="entry name" value="EXO-ALPHA-SIALIDASE"/>
    <property type="match status" value="1"/>
</dbReference>
<proteinExistence type="predicted"/>
<dbReference type="GO" id="GO:0010411">
    <property type="term" value="P:xyloglucan metabolic process"/>
    <property type="evidence" value="ECO:0007669"/>
    <property type="project" value="TreeGrafter"/>
</dbReference>
<protein>
    <recommendedName>
        <fullName evidence="4">Glycosyl hydrolase</fullName>
    </recommendedName>
</protein>
<organism evidence="2 3">
    <name type="scientific">Kribbella rubisoli</name>
    <dbReference type="NCBI Taxonomy" id="3075929"/>
    <lineage>
        <taxon>Bacteria</taxon>
        <taxon>Bacillati</taxon>
        <taxon>Actinomycetota</taxon>
        <taxon>Actinomycetes</taxon>
        <taxon>Propionibacteriales</taxon>
        <taxon>Kribbellaceae</taxon>
        <taxon>Kribbella</taxon>
    </lineage>
</organism>
<dbReference type="RefSeq" id="WP_130447773.1">
    <property type="nucleotide sequence ID" value="NZ_SHKR01000015.1"/>
</dbReference>
<gene>
    <name evidence="2" type="ORF">EV645_6481</name>
</gene>
<dbReference type="PANTHER" id="PTHR43739">
    <property type="entry name" value="XYLOGLUCANASE (EUROFUNG)"/>
    <property type="match status" value="1"/>
</dbReference>
<dbReference type="Gene3D" id="2.130.10.10">
    <property type="entry name" value="YVTN repeat-like/Quinoprotein amine dehydrogenase"/>
    <property type="match status" value="3"/>
</dbReference>
<keyword evidence="3" id="KW-1185">Reference proteome</keyword>
<dbReference type="CDD" id="cd15482">
    <property type="entry name" value="Sialidase_non-viral"/>
    <property type="match status" value="1"/>
</dbReference>
<evidence type="ECO:0008006" key="4">
    <source>
        <dbReference type="Google" id="ProtNLM"/>
    </source>
</evidence>
<dbReference type="InterPro" id="IPR015943">
    <property type="entry name" value="WD40/YVTN_repeat-like_dom_sf"/>
</dbReference>
<evidence type="ECO:0000313" key="3">
    <source>
        <dbReference type="Proteomes" id="UP000292027"/>
    </source>
</evidence>
<dbReference type="SUPFAM" id="SSF110296">
    <property type="entry name" value="Oligoxyloglucan reducing end-specific cellobiohydrolase"/>
    <property type="match status" value="2"/>
</dbReference>
<reference evidence="2 3" key="1">
    <citation type="journal article" date="2015" name="Stand. Genomic Sci.">
        <title>Genomic Encyclopedia of Bacterial and Archaeal Type Strains, Phase III: the genomes of soil and plant-associated and newly described type strains.</title>
        <authorList>
            <person name="Whitman W.B."/>
            <person name="Woyke T."/>
            <person name="Klenk H.P."/>
            <person name="Zhou Y."/>
            <person name="Lilburn T.G."/>
            <person name="Beck B.J."/>
            <person name="De Vos P."/>
            <person name="Vandamme P."/>
            <person name="Eisen J.A."/>
            <person name="Garrity G."/>
            <person name="Hugenholtz P."/>
            <person name="Kyrpides N.C."/>
        </authorList>
    </citation>
    <scope>NUCLEOTIDE SEQUENCE [LARGE SCALE GENOMIC DNA]</scope>
    <source>
        <strain evidence="2 3">VKM Ac-2540</strain>
    </source>
</reference>